<proteinExistence type="predicted"/>
<dbReference type="Proteomes" id="UP001590951">
    <property type="component" value="Unassembled WGS sequence"/>
</dbReference>
<sequence>MAEKLPKVELEMTLADMYREVGKEIFFVPTMLSSRFDLTPAVKRCNKYIYQHEVMNSPAGTGLEGVGGLAYVIKFLSMVPQQFAFAAGGMSVLIFDIETPTSEIQGSLIEKSRRFAETTMSILEPHQRPKLRFYRGPADVALNAESQILAASWPVDGLEHLPHTLEPEIHHVLHSKEGLARSGLRTPAFEVIIVTFPADGISATWLAAESRQIISKIEARPIPFALKLQQTMLGFGTYIIRTKSEQQNLTNNILPNLLANYLPYLNASNAHLHPANLIITEVVEDTAADLSLTFFINQAGHCTFICGTTQVLAGGVFFSGATINYRDQGKFEQRCSRTMEHIRQFLHNKGYYGAVNADVLEDANGAQWIVDLNVRMPGSYVLGALKKHFWIQRDLMCASLLFKSLLRTPRDVFVDFLWDDFMQGRIVVAAWYEDVEERSFATLVIGAEDERGLVSIMERVSTLCEE</sequence>
<protein>
    <recommendedName>
        <fullName evidence="3">ATP-grasp domain-containing protein</fullName>
    </recommendedName>
</protein>
<reference evidence="1 2" key="1">
    <citation type="submission" date="2024-09" db="EMBL/GenBank/DDBJ databases">
        <title>Rethinking Asexuality: The Enigmatic Case of Functional Sexual Genes in Lepraria (Stereocaulaceae).</title>
        <authorList>
            <person name="Doellman M."/>
            <person name="Sun Y."/>
            <person name="Barcenas-Pena A."/>
            <person name="Lumbsch H.T."/>
            <person name="Grewe F."/>
        </authorList>
    </citation>
    <scope>NUCLEOTIDE SEQUENCE [LARGE SCALE GENOMIC DNA]</scope>
    <source>
        <strain evidence="1 2">Grewe 0041</strain>
    </source>
</reference>
<comment type="caution">
    <text evidence="1">The sequence shown here is derived from an EMBL/GenBank/DDBJ whole genome shotgun (WGS) entry which is preliminary data.</text>
</comment>
<keyword evidence="2" id="KW-1185">Reference proteome</keyword>
<dbReference type="EMBL" id="JBHFEH010000053">
    <property type="protein sequence ID" value="KAL2050048.1"/>
    <property type="molecule type" value="Genomic_DNA"/>
</dbReference>
<gene>
    <name evidence="1" type="ORF">ABVK25_009656</name>
</gene>
<evidence type="ECO:0000313" key="2">
    <source>
        <dbReference type="Proteomes" id="UP001590951"/>
    </source>
</evidence>
<dbReference type="PANTHER" id="PTHR37018:SF1">
    <property type="entry name" value="CULTURE SPECIFIC PROTEIN, PUTATIVE (AFU_ORTHOLOGUE AFUA_2G00130)-RELATED"/>
    <property type="match status" value="1"/>
</dbReference>
<organism evidence="1 2">
    <name type="scientific">Lepraria finkii</name>
    <dbReference type="NCBI Taxonomy" id="1340010"/>
    <lineage>
        <taxon>Eukaryota</taxon>
        <taxon>Fungi</taxon>
        <taxon>Dikarya</taxon>
        <taxon>Ascomycota</taxon>
        <taxon>Pezizomycotina</taxon>
        <taxon>Lecanoromycetes</taxon>
        <taxon>OSLEUM clade</taxon>
        <taxon>Lecanoromycetidae</taxon>
        <taxon>Lecanorales</taxon>
        <taxon>Lecanorineae</taxon>
        <taxon>Stereocaulaceae</taxon>
        <taxon>Lepraria</taxon>
    </lineage>
</organism>
<dbReference type="SUPFAM" id="SSF56059">
    <property type="entry name" value="Glutathione synthetase ATP-binding domain-like"/>
    <property type="match status" value="1"/>
</dbReference>
<name>A0ABR4B2P5_9LECA</name>
<dbReference type="PANTHER" id="PTHR37018">
    <property type="entry name" value="CULTURE SPECIFIC PROTEIN, PUTATIVE (AFU_ORTHOLOGUE AFUA_2G00130)-RELATED"/>
    <property type="match status" value="1"/>
</dbReference>
<dbReference type="Gene3D" id="3.30.470.20">
    <property type="entry name" value="ATP-grasp fold, B domain"/>
    <property type="match status" value="1"/>
</dbReference>
<accession>A0ABR4B2P5</accession>
<dbReference type="InterPro" id="IPR053269">
    <property type="entry name" value="Asp-Met_ligase"/>
</dbReference>
<evidence type="ECO:0008006" key="3">
    <source>
        <dbReference type="Google" id="ProtNLM"/>
    </source>
</evidence>
<evidence type="ECO:0000313" key="1">
    <source>
        <dbReference type="EMBL" id="KAL2050048.1"/>
    </source>
</evidence>